<sequence length="42" mass="4584">MTNPEQIVAEITKSGYGAEVLEVKSVESNSIPKNCLILDLFC</sequence>
<dbReference type="EMBL" id="UINC01045468">
    <property type="protein sequence ID" value="SVB52261.1"/>
    <property type="molecule type" value="Genomic_DNA"/>
</dbReference>
<evidence type="ECO:0000313" key="1">
    <source>
        <dbReference type="EMBL" id="SVB52261.1"/>
    </source>
</evidence>
<organism evidence="1">
    <name type="scientific">marine metagenome</name>
    <dbReference type="NCBI Taxonomy" id="408172"/>
    <lineage>
        <taxon>unclassified sequences</taxon>
        <taxon>metagenomes</taxon>
        <taxon>ecological metagenomes</taxon>
    </lineage>
</organism>
<gene>
    <name evidence="1" type="ORF">METZ01_LOCUS205115</name>
</gene>
<accession>A0A382EQI5</accession>
<dbReference type="AlphaFoldDB" id="A0A382EQI5"/>
<proteinExistence type="predicted"/>
<reference evidence="1" key="1">
    <citation type="submission" date="2018-05" db="EMBL/GenBank/DDBJ databases">
        <authorList>
            <person name="Lanie J.A."/>
            <person name="Ng W.-L."/>
            <person name="Kazmierczak K.M."/>
            <person name="Andrzejewski T.M."/>
            <person name="Davidsen T.M."/>
            <person name="Wayne K.J."/>
            <person name="Tettelin H."/>
            <person name="Glass J.I."/>
            <person name="Rusch D."/>
            <person name="Podicherti R."/>
            <person name="Tsui H.-C.T."/>
            <person name="Winkler M.E."/>
        </authorList>
    </citation>
    <scope>NUCLEOTIDE SEQUENCE</scope>
</reference>
<protein>
    <submittedName>
        <fullName evidence="1">Uncharacterized protein</fullName>
    </submittedName>
</protein>
<name>A0A382EQI5_9ZZZZ</name>